<dbReference type="InterPro" id="IPR020904">
    <property type="entry name" value="Sc_DH/Rdtase_CS"/>
</dbReference>
<dbReference type="EMBL" id="CAFBNE010000142">
    <property type="protein sequence ID" value="CAB4967500.1"/>
    <property type="molecule type" value="Genomic_DNA"/>
</dbReference>
<dbReference type="FunFam" id="3.40.50.720:FF:000084">
    <property type="entry name" value="Short-chain dehydrogenase reductase"/>
    <property type="match status" value="1"/>
</dbReference>
<name>A0A6J7LG74_9ZZZZ</name>
<dbReference type="InterPro" id="IPR036291">
    <property type="entry name" value="NAD(P)-bd_dom_sf"/>
</dbReference>
<dbReference type="PANTHER" id="PTHR43975:SF2">
    <property type="entry name" value="EG:BACR7A4.14 PROTEIN-RELATED"/>
    <property type="match status" value="1"/>
</dbReference>
<evidence type="ECO:0000313" key="1">
    <source>
        <dbReference type="EMBL" id="CAB4967500.1"/>
    </source>
</evidence>
<dbReference type="InterPro" id="IPR002347">
    <property type="entry name" value="SDR_fam"/>
</dbReference>
<accession>A0A6J7LG74</accession>
<organism evidence="1">
    <name type="scientific">freshwater metagenome</name>
    <dbReference type="NCBI Taxonomy" id="449393"/>
    <lineage>
        <taxon>unclassified sequences</taxon>
        <taxon>metagenomes</taxon>
        <taxon>ecological metagenomes</taxon>
    </lineage>
</organism>
<dbReference type="AlphaFoldDB" id="A0A6J7LG74"/>
<reference evidence="1" key="1">
    <citation type="submission" date="2020-05" db="EMBL/GenBank/DDBJ databases">
        <authorList>
            <person name="Chiriac C."/>
            <person name="Salcher M."/>
            <person name="Ghai R."/>
            <person name="Kavagutti S V."/>
        </authorList>
    </citation>
    <scope>NUCLEOTIDE SEQUENCE</scope>
</reference>
<dbReference type="PRINTS" id="PR00080">
    <property type="entry name" value="SDRFAMILY"/>
</dbReference>
<dbReference type="PROSITE" id="PS00061">
    <property type="entry name" value="ADH_SHORT"/>
    <property type="match status" value="1"/>
</dbReference>
<dbReference type="SUPFAM" id="SSF51735">
    <property type="entry name" value="NAD(P)-binding Rossmann-fold domains"/>
    <property type="match status" value="1"/>
</dbReference>
<sequence length="270" mass="27534">MKMLITGSGSGIGRAVALGAAREATLEDPALLLLVDRDVDSVAQVADEVDALGGRAVVVEYDLLLADGPAHAVSVARAEFGGLDALISNAGMVAPAPLTEMSVESFDATMALNARVTWQLGREAHDLLSASRGSIVATASISGTFPTPPLGAYSASKAALMMLIRQMALEWGPDGIRCNSVSPGPTITGLTMNAFGGGSPEQQENRRRRESMIPLRKVGSADEVANAILFLAGPRASQITGIDLAVDGGIGLILMPASGGGTGPVGKSIS</sequence>
<dbReference type="PANTHER" id="PTHR43975">
    <property type="entry name" value="ZGC:101858"/>
    <property type="match status" value="1"/>
</dbReference>
<dbReference type="Gene3D" id="3.40.50.720">
    <property type="entry name" value="NAD(P)-binding Rossmann-like Domain"/>
    <property type="match status" value="1"/>
</dbReference>
<protein>
    <submittedName>
        <fullName evidence="1">Unannotated protein</fullName>
    </submittedName>
</protein>
<dbReference type="PRINTS" id="PR00081">
    <property type="entry name" value="GDHRDH"/>
</dbReference>
<dbReference type="Pfam" id="PF13561">
    <property type="entry name" value="adh_short_C2"/>
    <property type="match status" value="1"/>
</dbReference>
<proteinExistence type="predicted"/>
<gene>
    <name evidence="1" type="ORF">UFOPK3772_02974</name>
</gene>
<dbReference type="CDD" id="cd05233">
    <property type="entry name" value="SDR_c"/>
    <property type="match status" value="1"/>
</dbReference>